<dbReference type="EMBL" id="JAPEIS010000001">
    <property type="protein sequence ID" value="KAJ8071954.1"/>
    <property type="molecule type" value="Genomic_DNA"/>
</dbReference>
<feature type="compositionally biased region" description="Basic and acidic residues" evidence="1">
    <location>
        <begin position="1"/>
        <end position="15"/>
    </location>
</feature>
<proteinExistence type="predicted"/>
<reference evidence="2" key="1">
    <citation type="submission" date="2022-11" db="EMBL/GenBank/DDBJ databases">
        <title>Genome Resource of Sclerotinia nivalis Strain SnTB1, a Plant Pathogen Isolated from American Ginseng.</title>
        <authorList>
            <person name="Fan S."/>
        </authorList>
    </citation>
    <scope>NUCLEOTIDE SEQUENCE</scope>
    <source>
        <strain evidence="2">SnTB1</strain>
    </source>
</reference>
<protein>
    <submittedName>
        <fullName evidence="2">Uncharacterized protein</fullName>
    </submittedName>
</protein>
<evidence type="ECO:0000313" key="3">
    <source>
        <dbReference type="Proteomes" id="UP001152300"/>
    </source>
</evidence>
<organism evidence="2 3">
    <name type="scientific">Sclerotinia nivalis</name>
    <dbReference type="NCBI Taxonomy" id="352851"/>
    <lineage>
        <taxon>Eukaryota</taxon>
        <taxon>Fungi</taxon>
        <taxon>Dikarya</taxon>
        <taxon>Ascomycota</taxon>
        <taxon>Pezizomycotina</taxon>
        <taxon>Leotiomycetes</taxon>
        <taxon>Helotiales</taxon>
        <taxon>Sclerotiniaceae</taxon>
        <taxon>Sclerotinia</taxon>
    </lineage>
</organism>
<keyword evidence="3" id="KW-1185">Reference proteome</keyword>
<sequence length="99" mass="11317">MSSVDGGKKEKETNKPSHQSRASFSFFHCSTQSDSLLSPSKKKKKNLYLTSSSLLYLIRSSDSSHLIPSSQPNNQKLRFRNPFPFFYHLISIPIHPFID</sequence>
<feature type="region of interest" description="Disordered" evidence="1">
    <location>
        <begin position="1"/>
        <end position="21"/>
    </location>
</feature>
<comment type="caution">
    <text evidence="2">The sequence shown here is derived from an EMBL/GenBank/DDBJ whole genome shotgun (WGS) entry which is preliminary data.</text>
</comment>
<dbReference type="Proteomes" id="UP001152300">
    <property type="component" value="Unassembled WGS sequence"/>
</dbReference>
<accession>A0A9X0AZR8</accession>
<name>A0A9X0AZR8_9HELO</name>
<evidence type="ECO:0000313" key="2">
    <source>
        <dbReference type="EMBL" id="KAJ8071954.1"/>
    </source>
</evidence>
<dbReference type="AlphaFoldDB" id="A0A9X0AZR8"/>
<gene>
    <name evidence="2" type="ORF">OCU04_002257</name>
</gene>
<evidence type="ECO:0000256" key="1">
    <source>
        <dbReference type="SAM" id="MobiDB-lite"/>
    </source>
</evidence>